<accession>A0A1X7V8V3</accession>
<protein>
    <submittedName>
        <fullName evidence="1">Uncharacterized protein</fullName>
    </submittedName>
</protein>
<evidence type="ECO:0000313" key="1">
    <source>
        <dbReference type="EnsemblMetazoa" id="Aqu2.1.36423_001"/>
    </source>
</evidence>
<dbReference type="EnsemblMetazoa" id="Aqu2.1.36423_001">
    <property type="protein sequence ID" value="Aqu2.1.36423_001"/>
    <property type="gene ID" value="Aqu2.1.36423"/>
</dbReference>
<sequence length="47" mass="5683">MDNSPLVIFFKYPVLQYRVLAQFLQSTDKKLHEHYVKILWEICQIVS</sequence>
<reference evidence="1" key="1">
    <citation type="submission" date="2017-05" db="UniProtKB">
        <authorList>
            <consortium name="EnsemblMetazoa"/>
        </authorList>
    </citation>
    <scope>IDENTIFICATION</scope>
</reference>
<name>A0A1X7V8V3_AMPQE</name>
<dbReference type="AlphaFoldDB" id="A0A1X7V8V3"/>
<proteinExistence type="predicted"/>
<organism evidence="1">
    <name type="scientific">Amphimedon queenslandica</name>
    <name type="common">Sponge</name>
    <dbReference type="NCBI Taxonomy" id="400682"/>
    <lineage>
        <taxon>Eukaryota</taxon>
        <taxon>Metazoa</taxon>
        <taxon>Porifera</taxon>
        <taxon>Demospongiae</taxon>
        <taxon>Heteroscleromorpha</taxon>
        <taxon>Haplosclerida</taxon>
        <taxon>Niphatidae</taxon>
        <taxon>Amphimedon</taxon>
    </lineage>
</organism>
<dbReference type="InParanoid" id="A0A1X7V8V3"/>